<comment type="similarity">
    <text evidence="1">Belongs to the GST superfamily. NadH family.</text>
</comment>
<dbReference type="PANTHER" id="PTHR42943">
    <property type="entry name" value="GLUTATHIONE S-TRANSFERASE KAPPA"/>
    <property type="match status" value="1"/>
</dbReference>
<dbReference type="CDD" id="cd03022">
    <property type="entry name" value="DsbA_HCCA_Iso"/>
    <property type="match status" value="1"/>
</dbReference>
<sequence length="204" mass="22632">MSEPIDFYFDFSSPYGYLASEKIDELAARHGRTVSWRPILLGVVFKHTGAAPLTLVPLKGEYSVRDFSRSARFLGLPYKHPANFPLATQHAARAFYWFHDQDYEQACEPARAFAQAVFRALYVDGRDVSSLDVVLDLAAQQGVDRDILSEALAGAALKQRLKSECDAALAGGVFGSPYMIIDGEPFFGVDRLPQMDRWLTSGGF</sequence>
<dbReference type="SUPFAM" id="SSF52833">
    <property type="entry name" value="Thioredoxin-like"/>
    <property type="match status" value="1"/>
</dbReference>
<dbReference type="GO" id="GO:0004602">
    <property type="term" value="F:glutathione peroxidase activity"/>
    <property type="evidence" value="ECO:0007669"/>
    <property type="project" value="TreeGrafter"/>
</dbReference>
<comment type="catalytic activity">
    <reaction evidence="1">
        <text>2-hydroxychromene-2-carboxylate = (3E)-4-(2-hydroxyphenyl)-2-oxobut-3-enoate</text>
        <dbReference type="Rhea" id="RHEA:27401"/>
        <dbReference type="ChEBI" id="CHEBI:59350"/>
        <dbReference type="ChEBI" id="CHEBI:59353"/>
        <dbReference type="EC" id="5.99.1.4"/>
    </reaction>
</comment>
<dbReference type="InterPro" id="IPR051924">
    <property type="entry name" value="GST_Kappa/NadH"/>
</dbReference>
<dbReference type="PANTHER" id="PTHR42943:SF2">
    <property type="entry name" value="GLUTATHIONE S-TRANSFERASE KAPPA 1"/>
    <property type="match status" value="1"/>
</dbReference>
<dbReference type="EC" id="5.99.1.4" evidence="1"/>
<feature type="domain" description="DSBA-like thioredoxin" evidence="3">
    <location>
        <begin position="5"/>
        <end position="196"/>
    </location>
</feature>
<dbReference type="InterPro" id="IPR001853">
    <property type="entry name" value="DSBA-like_thioredoxin_dom"/>
</dbReference>
<protein>
    <recommendedName>
        <fullName evidence="1">2-hydroxychromene-2-carboxylate isomerase</fullName>
        <ecNumber evidence="1">5.99.1.4</ecNumber>
    </recommendedName>
</protein>
<dbReference type="GO" id="GO:0004364">
    <property type="term" value="F:glutathione transferase activity"/>
    <property type="evidence" value="ECO:0007669"/>
    <property type="project" value="TreeGrafter"/>
</dbReference>
<accession>A0A369XT28</accession>
<organism evidence="4 5">
    <name type="scientific">Candidatus Accumulibacter meliphilus</name>
    <dbReference type="NCBI Taxonomy" id="2211374"/>
    <lineage>
        <taxon>Bacteria</taxon>
        <taxon>Pseudomonadati</taxon>
        <taxon>Pseudomonadota</taxon>
        <taxon>Betaproteobacteria</taxon>
        <taxon>Candidatus Accumulibacter</taxon>
    </lineage>
</organism>
<reference evidence="4 5" key="1">
    <citation type="submission" date="2018-05" db="EMBL/GenBank/DDBJ databases">
        <title>Integrated omic analyses show evidence that a Ca. Accumulibacter phosphatis strain performs denitrification under micro-aerobic conditions.</title>
        <authorList>
            <person name="Camejo P.Y."/>
            <person name="Katherine M.D."/>
            <person name="Daniel N.R."/>
        </authorList>
    </citation>
    <scope>NUCLEOTIDE SEQUENCE [LARGE SCALE GENOMIC DNA]</scope>
    <source>
        <strain evidence="4">UW-LDO-IC</strain>
    </source>
</reference>
<evidence type="ECO:0000313" key="4">
    <source>
        <dbReference type="EMBL" id="RDE51912.1"/>
    </source>
</evidence>
<dbReference type="AlphaFoldDB" id="A0A369XT28"/>
<evidence type="ECO:0000313" key="5">
    <source>
        <dbReference type="Proteomes" id="UP000253831"/>
    </source>
</evidence>
<evidence type="ECO:0000256" key="2">
    <source>
        <dbReference type="PIRSR" id="PIRSR006386-1"/>
    </source>
</evidence>
<dbReference type="GO" id="GO:1901170">
    <property type="term" value="P:naphthalene catabolic process"/>
    <property type="evidence" value="ECO:0007669"/>
    <property type="project" value="InterPro"/>
</dbReference>
<keyword evidence="1 4" id="KW-0413">Isomerase</keyword>
<feature type="active site" description="Nucleophile" evidence="2">
    <location>
        <position position="13"/>
    </location>
</feature>
<dbReference type="Proteomes" id="UP000253831">
    <property type="component" value="Unassembled WGS sequence"/>
</dbReference>
<dbReference type="Pfam" id="PF01323">
    <property type="entry name" value="DSBA"/>
    <property type="match status" value="1"/>
</dbReference>
<dbReference type="EMBL" id="QPGA01000003">
    <property type="protein sequence ID" value="RDE51912.1"/>
    <property type="molecule type" value="Genomic_DNA"/>
</dbReference>
<dbReference type="GO" id="GO:0006749">
    <property type="term" value="P:glutathione metabolic process"/>
    <property type="evidence" value="ECO:0007669"/>
    <property type="project" value="TreeGrafter"/>
</dbReference>
<dbReference type="PIRSF" id="PIRSF006386">
    <property type="entry name" value="HCCAis_GSTk"/>
    <property type="match status" value="1"/>
</dbReference>
<dbReference type="GO" id="GO:0018845">
    <property type="term" value="F:2-hydroxychromene-2-carboxylate isomerase activity"/>
    <property type="evidence" value="ECO:0007669"/>
    <property type="project" value="UniProtKB-UniRule"/>
</dbReference>
<dbReference type="InterPro" id="IPR014440">
    <property type="entry name" value="HCCAis_GSTk"/>
</dbReference>
<gene>
    <name evidence="4" type="ORF">DVS81_03045</name>
</gene>
<comment type="caution">
    <text evidence="4">The sequence shown here is derived from an EMBL/GenBank/DDBJ whole genome shotgun (WGS) entry which is preliminary data.</text>
</comment>
<dbReference type="InterPro" id="IPR036249">
    <property type="entry name" value="Thioredoxin-like_sf"/>
</dbReference>
<name>A0A369XT28_9PROT</name>
<dbReference type="InterPro" id="IPR044087">
    <property type="entry name" value="NahD-like"/>
</dbReference>
<dbReference type="Gene3D" id="3.40.30.10">
    <property type="entry name" value="Glutaredoxin"/>
    <property type="match status" value="1"/>
</dbReference>
<evidence type="ECO:0000259" key="3">
    <source>
        <dbReference type="Pfam" id="PF01323"/>
    </source>
</evidence>
<evidence type="ECO:0000256" key="1">
    <source>
        <dbReference type="PIRNR" id="PIRNR006386"/>
    </source>
</evidence>
<proteinExistence type="inferred from homology"/>